<dbReference type="Proteomes" id="UP000324574">
    <property type="component" value="Unassembled WGS sequence"/>
</dbReference>
<sequence>MNNDLQFTKCPICSSEGNIKILYKNLIGNKSILECPKCSIQYLYPYPTERELNEIYSKGYAAWGIGDEDTFSEMKKAKFRKLLKYTAKYCNKGNLLDFGCGPGYLMEEAKKIGFNVYGAEFGEYADNIAKNKFGEYRIFAGNIENCKFQDNFFDIVIMSDLLEHIVNPVSSLKKVNTILKNTVNSRGGVLYDYYS</sequence>
<reference evidence="2 3" key="1">
    <citation type="journal article" date="1992" name="Lakartidningen">
        <title>[Penicillin V and not amoxicillin is the first choice preparation in acute otitis].</title>
        <authorList>
            <person name="Kamme C."/>
            <person name="Lundgren K."/>
            <person name="Prellner K."/>
        </authorList>
    </citation>
    <scope>NUCLEOTIDE SEQUENCE [LARGE SCALE GENOMIC DNA]</scope>
    <source>
        <strain evidence="2 3">PC3714II</strain>
    </source>
</reference>
<gene>
    <name evidence="2" type="ORF">EPJ70_01365</name>
</gene>
<proteinExistence type="predicted"/>
<dbReference type="PANTHER" id="PTHR43861:SF6">
    <property type="entry name" value="METHYLTRANSFERASE TYPE 11"/>
    <property type="match status" value="1"/>
</dbReference>
<dbReference type="RefSeq" id="WP_147525736.1">
    <property type="nucleotide sequence ID" value="NZ_SAYG01000003.1"/>
</dbReference>
<evidence type="ECO:0000313" key="2">
    <source>
        <dbReference type="EMBL" id="TXJ46375.1"/>
    </source>
</evidence>
<accession>A0A5C8F7X2</accession>
<dbReference type="Gene3D" id="3.40.50.150">
    <property type="entry name" value="Vaccinia Virus protein VP39"/>
    <property type="match status" value="1"/>
</dbReference>
<dbReference type="GO" id="GO:0032259">
    <property type="term" value="P:methylation"/>
    <property type="evidence" value="ECO:0007669"/>
    <property type="project" value="UniProtKB-KW"/>
</dbReference>
<dbReference type="AlphaFoldDB" id="A0A5C8F7X2"/>
<keyword evidence="2" id="KW-0808">Transferase</keyword>
<evidence type="ECO:0000313" key="3">
    <source>
        <dbReference type="Proteomes" id="UP000324574"/>
    </source>
</evidence>
<dbReference type="GO" id="GO:0008757">
    <property type="term" value="F:S-adenosylmethionine-dependent methyltransferase activity"/>
    <property type="evidence" value="ECO:0007669"/>
    <property type="project" value="InterPro"/>
</dbReference>
<evidence type="ECO:0000259" key="1">
    <source>
        <dbReference type="Pfam" id="PF08241"/>
    </source>
</evidence>
<organism evidence="2 3">
    <name type="scientific">Brachyspira aalborgi</name>
    <dbReference type="NCBI Taxonomy" id="29522"/>
    <lineage>
        <taxon>Bacteria</taxon>
        <taxon>Pseudomonadati</taxon>
        <taxon>Spirochaetota</taxon>
        <taxon>Spirochaetia</taxon>
        <taxon>Brachyspirales</taxon>
        <taxon>Brachyspiraceae</taxon>
        <taxon>Brachyspira</taxon>
    </lineage>
</organism>
<keyword evidence="2" id="KW-0489">Methyltransferase</keyword>
<dbReference type="EMBL" id="SAYG01000003">
    <property type="protein sequence ID" value="TXJ46375.1"/>
    <property type="molecule type" value="Genomic_DNA"/>
</dbReference>
<dbReference type="InterPro" id="IPR029063">
    <property type="entry name" value="SAM-dependent_MTases_sf"/>
</dbReference>
<protein>
    <submittedName>
        <fullName evidence="2">Class I SAM-dependent methyltransferase</fullName>
    </submittedName>
</protein>
<dbReference type="Pfam" id="PF08241">
    <property type="entry name" value="Methyltransf_11"/>
    <property type="match status" value="1"/>
</dbReference>
<name>A0A5C8F7X2_9SPIR</name>
<feature type="domain" description="Methyltransferase type 11" evidence="1">
    <location>
        <begin position="96"/>
        <end position="181"/>
    </location>
</feature>
<dbReference type="CDD" id="cd02440">
    <property type="entry name" value="AdoMet_MTases"/>
    <property type="match status" value="1"/>
</dbReference>
<dbReference type="SUPFAM" id="SSF53335">
    <property type="entry name" value="S-adenosyl-L-methionine-dependent methyltransferases"/>
    <property type="match status" value="1"/>
</dbReference>
<dbReference type="PANTHER" id="PTHR43861">
    <property type="entry name" value="TRANS-ACONITATE 2-METHYLTRANSFERASE-RELATED"/>
    <property type="match status" value="1"/>
</dbReference>
<comment type="caution">
    <text evidence="2">The sequence shown here is derived from an EMBL/GenBank/DDBJ whole genome shotgun (WGS) entry which is preliminary data.</text>
</comment>
<dbReference type="InterPro" id="IPR013216">
    <property type="entry name" value="Methyltransf_11"/>
</dbReference>